<dbReference type="PANTHER" id="PTHR47157:SF1">
    <property type="entry name" value="CHROMODOMAIN-HELICASE-DNA-BINDING PROTEIN 1-LIKE"/>
    <property type="match status" value="1"/>
</dbReference>
<keyword evidence="2" id="KW-0378">Hydrolase</keyword>
<evidence type="ECO:0000313" key="6">
    <source>
        <dbReference type="Proteomes" id="UP000586704"/>
    </source>
</evidence>
<dbReference type="PANTHER" id="PTHR47157">
    <property type="entry name" value="CHROMODOMAIN-HELICASE-DNA-BINDING PROTEIN 1-LIKE"/>
    <property type="match status" value="1"/>
</dbReference>
<dbReference type="InterPro" id="IPR014001">
    <property type="entry name" value="Helicase_ATP-bd"/>
</dbReference>
<organism evidence="5 6">
    <name type="scientific">Ceyx cyanopectus</name>
    <name type="common">Indigo-banded kingfisher</name>
    <dbReference type="NCBI Taxonomy" id="390723"/>
    <lineage>
        <taxon>Eukaryota</taxon>
        <taxon>Metazoa</taxon>
        <taxon>Chordata</taxon>
        <taxon>Craniata</taxon>
        <taxon>Vertebrata</taxon>
        <taxon>Euteleostomi</taxon>
        <taxon>Archelosauria</taxon>
        <taxon>Archosauria</taxon>
        <taxon>Dinosauria</taxon>
        <taxon>Saurischia</taxon>
        <taxon>Theropoda</taxon>
        <taxon>Coelurosauria</taxon>
        <taxon>Aves</taxon>
        <taxon>Neognathae</taxon>
        <taxon>Neoaves</taxon>
        <taxon>Telluraves</taxon>
        <taxon>Coraciimorphae</taxon>
        <taxon>Coraciiformes</taxon>
        <taxon>Alcedinidae</taxon>
        <taxon>Ceyx</taxon>
    </lineage>
</organism>
<dbReference type="GO" id="GO:0016787">
    <property type="term" value="F:hydrolase activity"/>
    <property type="evidence" value="ECO:0007669"/>
    <property type="project" value="UniProtKB-KW"/>
</dbReference>
<dbReference type="GO" id="GO:0006281">
    <property type="term" value="P:DNA repair"/>
    <property type="evidence" value="ECO:0007669"/>
    <property type="project" value="InterPro"/>
</dbReference>
<reference evidence="5 6" key="1">
    <citation type="submission" date="2020-02" db="EMBL/GenBank/DDBJ databases">
        <title>Bird 10,000 Genomes (B10K) Project - Family phase.</title>
        <authorList>
            <person name="Zhang G."/>
        </authorList>
    </citation>
    <scope>NUCLEOTIDE SEQUENCE [LARGE SCALE GENOMIC DNA]</scope>
    <source>
        <strain evidence="5">B10K-DU-013-51</strain>
        <tissue evidence="5">Mixed tissue sample</tissue>
    </source>
</reference>
<dbReference type="InterPro" id="IPR031053">
    <property type="entry name" value="ALC1"/>
</dbReference>
<dbReference type="Pfam" id="PF00176">
    <property type="entry name" value="SNF2-rel_dom"/>
    <property type="match status" value="1"/>
</dbReference>
<evidence type="ECO:0000256" key="3">
    <source>
        <dbReference type="ARBA" id="ARBA00022840"/>
    </source>
</evidence>
<dbReference type="InterPro" id="IPR027417">
    <property type="entry name" value="P-loop_NTPase"/>
</dbReference>
<keyword evidence="3" id="KW-0067">ATP-binding</keyword>
<dbReference type="SUPFAM" id="SSF52540">
    <property type="entry name" value="P-loop containing nucleoside triphosphate hydrolases"/>
    <property type="match status" value="1"/>
</dbReference>
<feature type="non-terminal residue" evidence="5">
    <location>
        <position position="73"/>
    </location>
</feature>
<evidence type="ECO:0000256" key="2">
    <source>
        <dbReference type="ARBA" id="ARBA00022801"/>
    </source>
</evidence>
<dbReference type="PROSITE" id="PS51192">
    <property type="entry name" value="HELICASE_ATP_BIND_1"/>
    <property type="match status" value="1"/>
</dbReference>
<dbReference type="Gene3D" id="3.40.50.10810">
    <property type="entry name" value="Tandem AAA-ATPase domain"/>
    <property type="match status" value="1"/>
</dbReference>
<protein>
    <submittedName>
        <fullName evidence="5">CHD1L protein</fullName>
    </submittedName>
</protein>
<comment type="caution">
    <text evidence="5">The sequence shown here is derived from an EMBL/GenBank/DDBJ whole genome shotgun (WGS) entry which is preliminary data.</text>
</comment>
<accession>A0A7L4NPW9</accession>
<dbReference type="AlphaFoldDB" id="A0A7L4NPW9"/>
<dbReference type="InterPro" id="IPR038718">
    <property type="entry name" value="SNF2-like_sf"/>
</dbReference>
<feature type="domain" description="Helicase ATP-binding" evidence="4">
    <location>
        <begin position="1"/>
        <end position="72"/>
    </location>
</feature>
<dbReference type="InterPro" id="IPR000330">
    <property type="entry name" value="SNF2_N"/>
</dbReference>
<evidence type="ECO:0000256" key="1">
    <source>
        <dbReference type="ARBA" id="ARBA00022741"/>
    </source>
</evidence>
<name>A0A7L4NPW9_9AVES</name>
<evidence type="ECO:0000313" key="5">
    <source>
        <dbReference type="EMBL" id="NXY91472.1"/>
    </source>
</evidence>
<dbReference type="InterPro" id="IPR002464">
    <property type="entry name" value="DNA/RNA_helicase_DEAH_CS"/>
</dbReference>
<gene>
    <name evidence="5" type="primary">Chd1l_0</name>
    <name evidence="5" type="ORF">CEYCYA_R06301</name>
</gene>
<keyword evidence="1" id="KW-0547">Nucleotide-binding</keyword>
<dbReference type="PROSITE" id="PS00690">
    <property type="entry name" value="DEAH_ATP_HELICASE"/>
    <property type="match status" value="1"/>
</dbReference>
<dbReference type="EMBL" id="VYZU01091249">
    <property type="protein sequence ID" value="NXY91472.1"/>
    <property type="molecule type" value="Genomic_DNA"/>
</dbReference>
<dbReference type="OrthoDB" id="9360720at2759"/>
<dbReference type="GO" id="GO:0006338">
    <property type="term" value="P:chromatin remodeling"/>
    <property type="evidence" value="ECO:0007669"/>
    <property type="project" value="InterPro"/>
</dbReference>
<sequence>SYLSLTEDAGVFFSFNWAALVVDEAHRLKNQSSLLYKTLSEFSVSFSLLLTGTPIQNSLQELYSLLSLIEPDI</sequence>
<dbReference type="GO" id="GO:0005524">
    <property type="term" value="F:ATP binding"/>
    <property type="evidence" value="ECO:0007669"/>
    <property type="project" value="UniProtKB-KW"/>
</dbReference>
<evidence type="ECO:0000259" key="4">
    <source>
        <dbReference type="PROSITE" id="PS51192"/>
    </source>
</evidence>
<dbReference type="GO" id="GO:0003678">
    <property type="term" value="F:DNA helicase activity"/>
    <property type="evidence" value="ECO:0007669"/>
    <property type="project" value="InterPro"/>
</dbReference>
<dbReference type="Proteomes" id="UP000586704">
    <property type="component" value="Unassembled WGS sequence"/>
</dbReference>
<dbReference type="GO" id="GO:0005634">
    <property type="term" value="C:nucleus"/>
    <property type="evidence" value="ECO:0007669"/>
    <property type="project" value="TreeGrafter"/>
</dbReference>
<keyword evidence="6" id="KW-1185">Reference proteome</keyword>
<proteinExistence type="predicted"/>
<feature type="non-terminal residue" evidence="5">
    <location>
        <position position="1"/>
    </location>
</feature>